<feature type="region of interest" description="Disordered" evidence="1">
    <location>
        <begin position="1"/>
        <end position="38"/>
    </location>
</feature>
<evidence type="ECO:0000313" key="3">
    <source>
        <dbReference type="Proteomes" id="UP001191004"/>
    </source>
</evidence>
<evidence type="ECO:0000313" key="2">
    <source>
        <dbReference type="EMBL" id="RYC73567.1"/>
    </source>
</evidence>
<proteinExistence type="predicted"/>
<dbReference type="Proteomes" id="UP001191004">
    <property type="component" value="Unassembled WGS sequence"/>
</dbReference>
<accession>A0ABY0FMC7</accession>
<sequence>MAMDGLNGENHIFARNTPKSKNHVFARDAPKIEGKDFG</sequence>
<reference evidence="2 3" key="2">
    <citation type="journal article" date="2020" name="Cell Rep.">
        <title>Acquisition and Adaptation of Ultra-small Parasitic Reduced Genome Bacteria to Mammalian Hosts.</title>
        <authorList>
            <person name="McLean J.S."/>
            <person name="Bor B."/>
            <person name="Kerns K.A."/>
            <person name="Liu Q."/>
            <person name="To T.T."/>
            <person name="Solden L."/>
            <person name="Hendrickson E.L."/>
            <person name="Wrighton K."/>
            <person name="Shi W."/>
            <person name="He X."/>
        </authorList>
    </citation>
    <scope>NUCLEOTIDE SEQUENCE [LARGE SCALE GENOMIC DNA]</scope>
    <source>
        <strain evidence="2 3">TM7_KMM_G3_1_HOT_351</strain>
    </source>
</reference>
<dbReference type="EMBL" id="PRLL01000008">
    <property type="protein sequence ID" value="RYC73567.1"/>
    <property type="molecule type" value="Genomic_DNA"/>
</dbReference>
<protein>
    <submittedName>
        <fullName evidence="2">Uncharacterized protein</fullName>
    </submittedName>
</protein>
<evidence type="ECO:0000256" key="1">
    <source>
        <dbReference type="SAM" id="MobiDB-lite"/>
    </source>
</evidence>
<reference evidence="2 3" key="1">
    <citation type="journal article" date="2018" name="bioRxiv">
        <title>Evidence of independent acquisition and adaption of ultra-small bacteria to human hosts across the highly diverse yet reduced genomes of the phylum Saccharibacteria.</title>
        <authorList>
            <person name="McLean J.S."/>
            <person name="Bor B."/>
            <person name="To T.T."/>
            <person name="Liu Q."/>
            <person name="Kearns K.A."/>
            <person name="Solden L.M."/>
            <person name="Wrighton K.C."/>
            <person name="He X."/>
            <person name="Shi W."/>
        </authorList>
    </citation>
    <scope>NUCLEOTIDE SEQUENCE [LARGE SCALE GENOMIC DNA]</scope>
    <source>
        <strain evidence="2 3">TM7_KMM_G3_1_HOT_351</strain>
    </source>
</reference>
<comment type="caution">
    <text evidence="2">The sequence shown here is derived from an EMBL/GenBank/DDBJ whole genome shotgun (WGS) entry which is preliminary data.</text>
</comment>
<gene>
    <name evidence="2" type="ORF">G3KMM_00322</name>
</gene>
<name>A0ABY0FMC7_9BACT</name>
<keyword evidence="3" id="KW-1185">Reference proteome</keyword>
<feature type="compositionally biased region" description="Basic and acidic residues" evidence="1">
    <location>
        <begin position="25"/>
        <end position="38"/>
    </location>
</feature>
<organism evidence="2 3">
    <name type="scientific">Candidatus Nanosyncoccus nanoralicus</name>
    <dbReference type="NCBI Taxonomy" id="2171996"/>
    <lineage>
        <taxon>Bacteria</taxon>
        <taxon>Candidatus Saccharimonadota</taxon>
        <taxon>Candidatus Nanosyncoccalia</taxon>
        <taxon>Candidatus Nanosyncoccales</taxon>
        <taxon>Candidatus Nanosyncoccaceae</taxon>
        <taxon>Candidatus Nanosyncoccus</taxon>
    </lineage>
</organism>